<accession>A0ABN3ISI9</accession>
<dbReference type="InterPro" id="IPR036928">
    <property type="entry name" value="AS_sf"/>
</dbReference>
<dbReference type="PANTHER" id="PTHR11895:SF76">
    <property type="entry name" value="INDOLEACETAMIDE HYDROLASE"/>
    <property type="match status" value="1"/>
</dbReference>
<dbReference type="PANTHER" id="PTHR11895">
    <property type="entry name" value="TRANSAMIDASE"/>
    <property type="match status" value="1"/>
</dbReference>
<feature type="domain" description="Amidase" evidence="1">
    <location>
        <begin position="19"/>
        <end position="192"/>
    </location>
</feature>
<name>A0ABN3ISI9_9ACTN</name>
<organism evidence="2 3">
    <name type="scientific">Actinomadura vinacea</name>
    <dbReference type="NCBI Taxonomy" id="115336"/>
    <lineage>
        <taxon>Bacteria</taxon>
        <taxon>Bacillati</taxon>
        <taxon>Actinomycetota</taxon>
        <taxon>Actinomycetes</taxon>
        <taxon>Streptosporangiales</taxon>
        <taxon>Thermomonosporaceae</taxon>
        <taxon>Actinomadura</taxon>
    </lineage>
</organism>
<evidence type="ECO:0000259" key="1">
    <source>
        <dbReference type="Pfam" id="PF01425"/>
    </source>
</evidence>
<dbReference type="Pfam" id="PF01425">
    <property type="entry name" value="Amidase"/>
    <property type="match status" value="1"/>
</dbReference>
<proteinExistence type="predicted"/>
<dbReference type="InterPro" id="IPR023631">
    <property type="entry name" value="Amidase_dom"/>
</dbReference>
<dbReference type="Gene3D" id="3.90.1300.10">
    <property type="entry name" value="Amidase signature (AS) domain"/>
    <property type="match status" value="1"/>
</dbReference>
<keyword evidence="3" id="KW-1185">Reference proteome</keyword>
<evidence type="ECO:0000313" key="3">
    <source>
        <dbReference type="Proteomes" id="UP001501231"/>
    </source>
</evidence>
<dbReference type="InterPro" id="IPR000120">
    <property type="entry name" value="Amidase"/>
</dbReference>
<dbReference type="EMBL" id="BAAARW010000006">
    <property type="protein sequence ID" value="GAA2411842.1"/>
    <property type="molecule type" value="Genomic_DNA"/>
</dbReference>
<comment type="caution">
    <text evidence="2">The sequence shown here is derived from an EMBL/GenBank/DDBJ whole genome shotgun (WGS) entry which is preliminary data.</text>
</comment>
<sequence length="221" mass="25221">MAWMGDLGGHLAFEGGLLELCESSLRAFEDLGATVEHVVPDFDFDELWDAFLVWRWWHSVDFAELYDDPKTRAQLKPEALWEIENGLRLSAREISRAAEVRTRWYQAVAQLFERHDFVAAPATQVFPFDAAQHWPREVGGRTMDTYHRWMETVAPWSLTGCPVLALPAGFDDRGLPAGIQLIGPLRQDLSVLATGHLYEQQTQWVTRRPPEPAHYPQAARP</sequence>
<evidence type="ECO:0000313" key="2">
    <source>
        <dbReference type="EMBL" id="GAA2411842.1"/>
    </source>
</evidence>
<protein>
    <recommendedName>
        <fullName evidence="1">Amidase domain-containing protein</fullName>
    </recommendedName>
</protein>
<reference evidence="2 3" key="1">
    <citation type="journal article" date="2019" name="Int. J. Syst. Evol. Microbiol.">
        <title>The Global Catalogue of Microorganisms (GCM) 10K type strain sequencing project: providing services to taxonomists for standard genome sequencing and annotation.</title>
        <authorList>
            <consortium name="The Broad Institute Genomics Platform"/>
            <consortium name="The Broad Institute Genome Sequencing Center for Infectious Disease"/>
            <person name="Wu L."/>
            <person name="Ma J."/>
        </authorList>
    </citation>
    <scope>NUCLEOTIDE SEQUENCE [LARGE SCALE GENOMIC DNA]</scope>
    <source>
        <strain evidence="2 3">JCM 3325</strain>
    </source>
</reference>
<dbReference type="SUPFAM" id="SSF75304">
    <property type="entry name" value="Amidase signature (AS) enzymes"/>
    <property type="match status" value="1"/>
</dbReference>
<gene>
    <name evidence="2" type="ORF">GCM10010191_21550</name>
</gene>
<dbReference type="Proteomes" id="UP001501231">
    <property type="component" value="Unassembled WGS sequence"/>
</dbReference>